<evidence type="ECO:0000313" key="2">
    <source>
        <dbReference type="EnsemblMetazoa" id="XP_030832819"/>
    </source>
</evidence>
<feature type="compositionally biased region" description="Polar residues" evidence="1">
    <location>
        <begin position="1"/>
        <end position="10"/>
    </location>
</feature>
<feature type="compositionally biased region" description="Polar residues" evidence="1">
    <location>
        <begin position="59"/>
        <end position="102"/>
    </location>
</feature>
<dbReference type="InParanoid" id="A0A7M7NAP1"/>
<feature type="region of interest" description="Disordered" evidence="1">
    <location>
        <begin position="1"/>
        <end position="125"/>
    </location>
</feature>
<evidence type="ECO:0000313" key="3">
    <source>
        <dbReference type="Proteomes" id="UP000007110"/>
    </source>
</evidence>
<keyword evidence="3" id="KW-1185">Reference proteome</keyword>
<dbReference type="RefSeq" id="XP_030832819.1">
    <property type="nucleotide sequence ID" value="XM_030976959.1"/>
</dbReference>
<reference evidence="3" key="1">
    <citation type="submission" date="2015-02" db="EMBL/GenBank/DDBJ databases">
        <title>Genome sequencing for Strongylocentrotus purpuratus.</title>
        <authorList>
            <person name="Murali S."/>
            <person name="Liu Y."/>
            <person name="Vee V."/>
            <person name="English A."/>
            <person name="Wang M."/>
            <person name="Skinner E."/>
            <person name="Han Y."/>
            <person name="Muzny D.M."/>
            <person name="Worley K.C."/>
            <person name="Gibbs R.A."/>
        </authorList>
    </citation>
    <scope>NUCLEOTIDE SEQUENCE</scope>
</reference>
<protein>
    <submittedName>
        <fullName evidence="2">Uncharacterized protein</fullName>
    </submittedName>
</protein>
<dbReference type="Proteomes" id="UP000007110">
    <property type="component" value="Unassembled WGS sequence"/>
</dbReference>
<sequence length="125" mass="13101">MTGPVTNVNIHNHPAEASTSQRQGRKRKAAGSSGGKKRAKMGAAPSGSRPKRKRKPATVRQSGGDQTINASGRSRVEGSTMTGPVTNMTTHNHPAEASTSQRQGRKRKAAGSSSGKKRAKMGGKR</sequence>
<feature type="compositionally biased region" description="Basic residues" evidence="1">
    <location>
        <begin position="103"/>
        <end position="125"/>
    </location>
</feature>
<name>A0A7M7NAP1_STRPU</name>
<feature type="compositionally biased region" description="Basic residues" evidence="1">
    <location>
        <begin position="23"/>
        <end position="40"/>
    </location>
</feature>
<proteinExistence type="predicted"/>
<organism evidence="2 3">
    <name type="scientific">Strongylocentrotus purpuratus</name>
    <name type="common">Purple sea urchin</name>
    <dbReference type="NCBI Taxonomy" id="7668"/>
    <lineage>
        <taxon>Eukaryota</taxon>
        <taxon>Metazoa</taxon>
        <taxon>Echinodermata</taxon>
        <taxon>Eleutherozoa</taxon>
        <taxon>Echinozoa</taxon>
        <taxon>Echinoidea</taxon>
        <taxon>Euechinoidea</taxon>
        <taxon>Echinacea</taxon>
        <taxon>Camarodonta</taxon>
        <taxon>Echinidea</taxon>
        <taxon>Strongylocentrotidae</taxon>
        <taxon>Strongylocentrotus</taxon>
    </lineage>
</organism>
<accession>A0A7M7NAP1</accession>
<reference evidence="2" key="2">
    <citation type="submission" date="2021-01" db="UniProtKB">
        <authorList>
            <consortium name="EnsemblMetazoa"/>
        </authorList>
    </citation>
    <scope>IDENTIFICATION</scope>
</reference>
<dbReference type="KEGG" id="spu:105436627"/>
<dbReference type="EnsemblMetazoa" id="XM_030976959">
    <property type="protein sequence ID" value="XP_030832819"/>
    <property type="gene ID" value="LOC105436627"/>
</dbReference>
<dbReference type="GeneID" id="105436627"/>
<dbReference type="AlphaFoldDB" id="A0A7M7NAP1"/>
<evidence type="ECO:0000256" key="1">
    <source>
        <dbReference type="SAM" id="MobiDB-lite"/>
    </source>
</evidence>